<keyword evidence="2" id="KW-1185">Reference proteome</keyword>
<accession>A0ABQ5KNT9</accession>
<comment type="caution">
    <text evidence="1">The sequence shown here is derived from an EMBL/GenBank/DDBJ whole genome shotgun (WGS) entry which is preliminary data.</text>
</comment>
<proteinExistence type="predicted"/>
<evidence type="ECO:0000313" key="2">
    <source>
        <dbReference type="Proteomes" id="UP001057375"/>
    </source>
</evidence>
<dbReference type="Proteomes" id="UP001057375">
    <property type="component" value="Unassembled WGS sequence"/>
</dbReference>
<protein>
    <submittedName>
        <fullName evidence="1">Uncharacterized protein</fullName>
    </submittedName>
</protein>
<organism evidence="1 2">
    <name type="scientific">Aduncisulcus paluster</name>
    <dbReference type="NCBI Taxonomy" id="2918883"/>
    <lineage>
        <taxon>Eukaryota</taxon>
        <taxon>Metamonada</taxon>
        <taxon>Carpediemonas-like organisms</taxon>
        <taxon>Aduncisulcus</taxon>
    </lineage>
</organism>
<dbReference type="EMBL" id="BQXS01010717">
    <property type="protein sequence ID" value="GKT34182.1"/>
    <property type="molecule type" value="Genomic_DNA"/>
</dbReference>
<sequence length="137" mass="15414">TSRRVRTMPSGGNVSHGKAGMFGSSFNAANSAILLSPLAKALTQRERGHVSGDIDGDTVREFERMHGVDEGHVHATLDKVQREGERVDDAAVSREMHAKTPRHTFFDVDIPCRSFESYSEWKKELMVYEMKSALMFW</sequence>
<gene>
    <name evidence="1" type="ORF">ADUPG1_007617</name>
</gene>
<reference evidence="1" key="1">
    <citation type="submission" date="2022-03" db="EMBL/GenBank/DDBJ databases">
        <title>Draft genome sequence of Aduncisulcus paluster, a free-living microaerophilic Fornicata.</title>
        <authorList>
            <person name="Yuyama I."/>
            <person name="Kume K."/>
            <person name="Tamura T."/>
            <person name="Inagaki Y."/>
            <person name="Hashimoto T."/>
        </authorList>
    </citation>
    <scope>NUCLEOTIDE SEQUENCE</scope>
    <source>
        <strain evidence="1">NY0171</strain>
    </source>
</reference>
<name>A0ABQ5KNT9_9EUKA</name>
<evidence type="ECO:0000313" key="1">
    <source>
        <dbReference type="EMBL" id="GKT34182.1"/>
    </source>
</evidence>
<feature type="non-terminal residue" evidence="1">
    <location>
        <position position="1"/>
    </location>
</feature>